<proteinExistence type="predicted"/>
<evidence type="ECO:0000313" key="2">
    <source>
        <dbReference type="EMBL" id="KKM65699.1"/>
    </source>
</evidence>
<accession>A0A0F9J7D8</accession>
<organism evidence="2">
    <name type="scientific">marine sediment metagenome</name>
    <dbReference type="NCBI Taxonomy" id="412755"/>
    <lineage>
        <taxon>unclassified sequences</taxon>
        <taxon>metagenomes</taxon>
        <taxon>ecological metagenomes</taxon>
    </lineage>
</organism>
<keyword evidence="1" id="KW-1133">Transmembrane helix</keyword>
<feature type="transmembrane region" description="Helical" evidence="1">
    <location>
        <begin position="20"/>
        <end position="43"/>
    </location>
</feature>
<name>A0A0F9J7D8_9ZZZZ</name>
<gene>
    <name evidence="2" type="ORF">LCGC14_1488690</name>
</gene>
<reference evidence="2" key="1">
    <citation type="journal article" date="2015" name="Nature">
        <title>Complex archaea that bridge the gap between prokaryotes and eukaryotes.</title>
        <authorList>
            <person name="Spang A."/>
            <person name="Saw J.H."/>
            <person name="Jorgensen S.L."/>
            <person name="Zaremba-Niedzwiedzka K."/>
            <person name="Martijn J."/>
            <person name="Lind A.E."/>
            <person name="van Eijk R."/>
            <person name="Schleper C."/>
            <person name="Guy L."/>
            <person name="Ettema T.J."/>
        </authorList>
    </citation>
    <scope>NUCLEOTIDE SEQUENCE</scope>
</reference>
<sequence>MSTSNGTANGLLSKAGRAIFQPLIQGGFACFSVLLLGVVVWMMNKNDQRFDKLLLIQQETNQVIERNTAAIVELSRVVHSSYGRSP</sequence>
<comment type="caution">
    <text evidence="2">The sequence shown here is derived from an EMBL/GenBank/DDBJ whole genome shotgun (WGS) entry which is preliminary data.</text>
</comment>
<evidence type="ECO:0000256" key="1">
    <source>
        <dbReference type="SAM" id="Phobius"/>
    </source>
</evidence>
<protein>
    <submittedName>
        <fullName evidence="2">Uncharacterized protein</fullName>
    </submittedName>
</protein>
<dbReference type="AlphaFoldDB" id="A0A0F9J7D8"/>
<dbReference type="EMBL" id="LAZR01010680">
    <property type="protein sequence ID" value="KKM65699.1"/>
    <property type="molecule type" value="Genomic_DNA"/>
</dbReference>
<keyword evidence="1" id="KW-0472">Membrane</keyword>
<keyword evidence="1" id="KW-0812">Transmembrane</keyword>